<name>A0AAD6FZ52_9EURO</name>
<keyword evidence="1" id="KW-0812">Transmembrane</keyword>
<reference evidence="3" key="1">
    <citation type="submission" date="2022-12" db="EMBL/GenBank/DDBJ databases">
        <authorList>
            <person name="Petersen C."/>
        </authorList>
    </citation>
    <scope>NUCLEOTIDE SEQUENCE</scope>
    <source>
        <strain evidence="3">IBT 16125</strain>
    </source>
</reference>
<evidence type="ECO:0000256" key="1">
    <source>
        <dbReference type="SAM" id="Phobius"/>
    </source>
</evidence>
<gene>
    <name evidence="3" type="ORF">N7458_009220</name>
</gene>
<feature type="chain" id="PRO_5042059840" evidence="2">
    <location>
        <begin position="25"/>
        <end position="276"/>
    </location>
</feature>
<accession>A0AAD6FZ52</accession>
<sequence length="276" mass="29335">MQMKQTLSSVSAICLLLLLPTSYATCYFPNGKTDSGYRQCPGSLSCCAEGEACLSNGYCFTANFGILYRGLCADKTWPISDCPRACYEEIPDGWANMFQCNSSTSVLTCSQQVTAEGACKAENALNTYEWTPGNVTAAQIGITNYGTASTMTSNSTNSTTTSSGNSTIVTQIISKTCSPTICPSVAPGSYKKSDLIALGAGLGAGLGIPLLISTILMIYCANARRREQKQRGVPLAPGHQQYRWTGTPYKPAELRVSEIKSELMGSLGGRQELPGS</sequence>
<dbReference type="EMBL" id="JAPVEA010000008">
    <property type="protein sequence ID" value="KAJ5438222.1"/>
    <property type="molecule type" value="Genomic_DNA"/>
</dbReference>
<feature type="signal peptide" evidence="2">
    <location>
        <begin position="1"/>
        <end position="24"/>
    </location>
</feature>
<comment type="caution">
    <text evidence="3">The sequence shown here is derived from an EMBL/GenBank/DDBJ whole genome shotgun (WGS) entry which is preliminary data.</text>
</comment>
<dbReference type="AlphaFoldDB" id="A0AAD6FZ52"/>
<feature type="transmembrane region" description="Helical" evidence="1">
    <location>
        <begin position="195"/>
        <end position="221"/>
    </location>
</feature>
<reference evidence="3" key="2">
    <citation type="journal article" date="2023" name="IMA Fungus">
        <title>Comparative genomic study of the Penicillium genus elucidates a diverse pangenome and 15 lateral gene transfer events.</title>
        <authorList>
            <person name="Petersen C."/>
            <person name="Sorensen T."/>
            <person name="Nielsen M.R."/>
            <person name="Sondergaard T.E."/>
            <person name="Sorensen J.L."/>
            <person name="Fitzpatrick D.A."/>
            <person name="Frisvad J.C."/>
            <person name="Nielsen K.L."/>
        </authorList>
    </citation>
    <scope>NUCLEOTIDE SEQUENCE</scope>
    <source>
        <strain evidence="3">IBT 16125</strain>
    </source>
</reference>
<evidence type="ECO:0000313" key="4">
    <source>
        <dbReference type="Proteomes" id="UP001213681"/>
    </source>
</evidence>
<organism evidence="3 4">
    <name type="scientific">Penicillium daleae</name>
    <dbReference type="NCBI Taxonomy" id="63821"/>
    <lineage>
        <taxon>Eukaryota</taxon>
        <taxon>Fungi</taxon>
        <taxon>Dikarya</taxon>
        <taxon>Ascomycota</taxon>
        <taxon>Pezizomycotina</taxon>
        <taxon>Eurotiomycetes</taxon>
        <taxon>Eurotiomycetidae</taxon>
        <taxon>Eurotiales</taxon>
        <taxon>Aspergillaceae</taxon>
        <taxon>Penicillium</taxon>
    </lineage>
</organism>
<dbReference type="GeneID" id="81602845"/>
<evidence type="ECO:0000313" key="3">
    <source>
        <dbReference type="EMBL" id="KAJ5438222.1"/>
    </source>
</evidence>
<dbReference type="Proteomes" id="UP001213681">
    <property type="component" value="Unassembled WGS sequence"/>
</dbReference>
<keyword evidence="4" id="KW-1185">Reference proteome</keyword>
<proteinExistence type="predicted"/>
<keyword evidence="2" id="KW-0732">Signal</keyword>
<keyword evidence="1" id="KW-1133">Transmembrane helix</keyword>
<protein>
    <submittedName>
        <fullName evidence="3">Uncharacterized protein</fullName>
    </submittedName>
</protein>
<keyword evidence="1" id="KW-0472">Membrane</keyword>
<dbReference type="RefSeq" id="XP_056761451.1">
    <property type="nucleotide sequence ID" value="XM_056912602.1"/>
</dbReference>
<evidence type="ECO:0000256" key="2">
    <source>
        <dbReference type="SAM" id="SignalP"/>
    </source>
</evidence>